<dbReference type="SMART" id="SM00829">
    <property type="entry name" value="PKS_ER"/>
    <property type="match status" value="1"/>
</dbReference>
<dbReference type="CDD" id="cd08249">
    <property type="entry name" value="enoyl_reductase_like"/>
    <property type="match status" value="1"/>
</dbReference>
<comment type="similarity">
    <text evidence="1">Belongs to the zinc-containing alcohol dehydrogenase family.</text>
</comment>
<dbReference type="Gene3D" id="3.40.50.720">
    <property type="entry name" value="NAD(P)-binding Rossmann-like Domain"/>
    <property type="match status" value="1"/>
</dbReference>
<gene>
    <name evidence="5" type="ORF">BS50DRAFT_676009</name>
</gene>
<dbReference type="SUPFAM" id="SSF50129">
    <property type="entry name" value="GroES-like"/>
    <property type="match status" value="1"/>
</dbReference>
<dbReference type="PANTHER" id="PTHR45348">
    <property type="entry name" value="HYPOTHETICAL OXIDOREDUCTASE (EUROFUNG)"/>
    <property type="match status" value="1"/>
</dbReference>
<comment type="subunit">
    <text evidence="2">Monomer.</text>
</comment>
<proteinExistence type="inferred from homology"/>
<dbReference type="AlphaFoldDB" id="A0A2T2NRN3"/>
<evidence type="ECO:0000256" key="3">
    <source>
        <dbReference type="ARBA" id="ARBA00023002"/>
    </source>
</evidence>
<dbReference type="Pfam" id="PF08240">
    <property type="entry name" value="ADH_N"/>
    <property type="match status" value="1"/>
</dbReference>
<accession>A0A2T2NRN3</accession>
<dbReference type="Proteomes" id="UP000240883">
    <property type="component" value="Unassembled WGS sequence"/>
</dbReference>
<dbReference type="EMBL" id="KZ678134">
    <property type="protein sequence ID" value="PSN68050.1"/>
    <property type="molecule type" value="Genomic_DNA"/>
</dbReference>
<dbReference type="Gene3D" id="3.90.180.10">
    <property type="entry name" value="Medium-chain alcohol dehydrogenases, catalytic domain"/>
    <property type="match status" value="1"/>
</dbReference>
<dbReference type="InterPro" id="IPR020843">
    <property type="entry name" value="ER"/>
</dbReference>
<evidence type="ECO:0000256" key="2">
    <source>
        <dbReference type="ARBA" id="ARBA00011245"/>
    </source>
</evidence>
<evidence type="ECO:0000313" key="5">
    <source>
        <dbReference type="EMBL" id="PSN68050.1"/>
    </source>
</evidence>
<name>A0A2T2NRN3_CORCC</name>
<feature type="domain" description="Enoyl reductase (ER)" evidence="4">
    <location>
        <begin position="14"/>
        <end position="350"/>
    </location>
</feature>
<organism evidence="5 6">
    <name type="scientific">Corynespora cassiicola Philippines</name>
    <dbReference type="NCBI Taxonomy" id="1448308"/>
    <lineage>
        <taxon>Eukaryota</taxon>
        <taxon>Fungi</taxon>
        <taxon>Dikarya</taxon>
        <taxon>Ascomycota</taxon>
        <taxon>Pezizomycotina</taxon>
        <taxon>Dothideomycetes</taxon>
        <taxon>Pleosporomycetidae</taxon>
        <taxon>Pleosporales</taxon>
        <taxon>Corynesporascaceae</taxon>
        <taxon>Corynespora</taxon>
    </lineage>
</organism>
<evidence type="ECO:0000256" key="1">
    <source>
        <dbReference type="ARBA" id="ARBA00008072"/>
    </source>
</evidence>
<evidence type="ECO:0000259" key="4">
    <source>
        <dbReference type="SMART" id="SM00829"/>
    </source>
</evidence>
<dbReference type="SUPFAM" id="SSF51735">
    <property type="entry name" value="NAD(P)-binding Rossmann-fold domains"/>
    <property type="match status" value="1"/>
</dbReference>
<keyword evidence="3" id="KW-0560">Oxidoreductase</keyword>
<dbReference type="STRING" id="1448308.A0A2T2NRN3"/>
<dbReference type="InterPro" id="IPR047122">
    <property type="entry name" value="Trans-enoyl_RdTase-like"/>
</dbReference>
<dbReference type="InterPro" id="IPR036291">
    <property type="entry name" value="NAD(P)-bd_dom_sf"/>
</dbReference>
<dbReference type="InterPro" id="IPR013154">
    <property type="entry name" value="ADH-like_N"/>
</dbReference>
<dbReference type="PANTHER" id="PTHR45348:SF5">
    <property type="entry name" value="OXIDOREDUCTASE, PUTATIVE (AFU_ORTHOLOGUE AFUA_8G01420)-RELATED"/>
    <property type="match status" value="1"/>
</dbReference>
<protein>
    <submittedName>
        <fullName evidence="5">GroES-like protein</fullName>
    </submittedName>
</protein>
<dbReference type="GO" id="GO:0016651">
    <property type="term" value="F:oxidoreductase activity, acting on NAD(P)H"/>
    <property type="evidence" value="ECO:0007669"/>
    <property type="project" value="InterPro"/>
</dbReference>
<reference evidence="5 6" key="1">
    <citation type="journal article" date="2018" name="Front. Microbiol.">
        <title>Genome-Wide Analysis of Corynespora cassiicola Leaf Fall Disease Putative Effectors.</title>
        <authorList>
            <person name="Lopez D."/>
            <person name="Ribeiro S."/>
            <person name="Label P."/>
            <person name="Fumanal B."/>
            <person name="Venisse J.S."/>
            <person name="Kohler A."/>
            <person name="de Oliveira R.R."/>
            <person name="Labutti K."/>
            <person name="Lipzen A."/>
            <person name="Lail K."/>
            <person name="Bauer D."/>
            <person name="Ohm R.A."/>
            <person name="Barry K.W."/>
            <person name="Spatafora J."/>
            <person name="Grigoriev I.V."/>
            <person name="Martin F.M."/>
            <person name="Pujade-Renaud V."/>
        </authorList>
    </citation>
    <scope>NUCLEOTIDE SEQUENCE [LARGE SCALE GENOMIC DNA]</scope>
    <source>
        <strain evidence="5 6">Philippines</strain>
    </source>
</reference>
<evidence type="ECO:0000313" key="6">
    <source>
        <dbReference type="Proteomes" id="UP000240883"/>
    </source>
</evidence>
<dbReference type="InterPro" id="IPR011032">
    <property type="entry name" value="GroES-like_sf"/>
</dbReference>
<keyword evidence="6" id="KW-1185">Reference proteome</keyword>
<dbReference type="OrthoDB" id="3233595at2759"/>
<sequence length="362" mass="38756">MATMKQVINIPGPEVKVKINSAPIPQPGSRQVLIKVVVSGSNPKDWKCAEWAADYDGPADSMLGKSKLGINQGDDIAGIVEKVGDDVVEFKPGDRVAAFHEMGEPGGSYAEYAIAWDYTTFHIPASTSFEEAATIPLAALTAVIALYHNLKLPTPWSPATAPLPLVVYGASTAVGAFALKLARNSNIHPIIAIAGNGKDYVETLVDRSKGDIVVDYREGNDAMISQIRNHLKKGGYGEPQHGLDPGIGVHSKKVLDEIVAADGAINLVLPSDWSTISAVKTTTSVGISHGADRDTWEGNASNLAFVFSRWFTRGLQLGNFQGHPFEIRSNGLEGVEQALKDLKDGKASAVKYVFRIRDTPSI</sequence>